<sequence length="446" mass="49203">MKAEEYLSVLTDQMRCKMAREAVRDELLCHIEDQKAAFISEGMEKSEAEEAAVREMGDPVETGNEMDRIHRPKMAWGMIALITVLSITGYAIQRAMEAKVVADGGYAWLSSRNLVFLIAGLVLMMGVCFADYTRIGQRAREIMAVIDILLIGATVFSRAVNGAKTFLYLPVIGYITIEYVFLLTVPVYAAILYGYRGQGYRAIGKAVLWMIPSAFIAFRIPNIMTTAVLMLSYMIILGIAVFHGWFRVSRRRTLAGIAAALLCAPAAGIAFYWFMGEDYQRERLRVILDPGSTEAGYVPGLIRGLIENSRLAGSGATVPDTSVIPQFQTFILSGVTVYYGMLAAAVLAGLILFLLIRFLRISLRQRNQLGMLMGAGCSVVFLVETAVYILNNLGVVYTSSYCPFLSYGGTGTLITYILLGILLSICRYQNTAPERKRLPGISRKPV</sequence>
<evidence type="ECO:0000256" key="11">
    <source>
        <dbReference type="ARBA" id="ARBA00038053"/>
    </source>
</evidence>
<evidence type="ECO:0000256" key="4">
    <source>
        <dbReference type="ARBA" id="ARBA00022692"/>
    </source>
</evidence>
<feature type="transmembrane region" description="Helical" evidence="17">
    <location>
        <begin position="113"/>
        <end position="130"/>
    </location>
</feature>
<comment type="function">
    <text evidence="16">Peptidoglycan polymerase that is essential for cell division.</text>
</comment>
<accession>A0A9D2GA75</accession>
<organism evidence="18 19">
    <name type="scientific">Candidatus Mediterraneibacter stercoravium</name>
    <dbReference type="NCBI Taxonomy" id="2838685"/>
    <lineage>
        <taxon>Bacteria</taxon>
        <taxon>Bacillati</taxon>
        <taxon>Bacillota</taxon>
        <taxon>Clostridia</taxon>
        <taxon>Lachnospirales</taxon>
        <taxon>Lachnospiraceae</taxon>
        <taxon>Mediterraneibacter</taxon>
    </lineage>
</organism>
<feature type="transmembrane region" description="Helical" evidence="17">
    <location>
        <begin position="253"/>
        <end position="275"/>
    </location>
</feature>
<keyword evidence="8 17" id="KW-0472">Membrane</keyword>
<feature type="transmembrane region" description="Helical" evidence="17">
    <location>
        <begin position="74"/>
        <end position="93"/>
    </location>
</feature>
<feature type="transmembrane region" description="Helical" evidence="17">
    <location>
        <begin position="226"/>
        <end position="246"/>
    </location>
</feature>
<evidence type="ECO:0000313" key="18">
    <source>
        <dbReference type="EMBL" id="HIZ75227.1"/>
    </source>
</evidence>
<keyword evidence="7 17" id="KW-1133">Transmembrane helix</keyword>
<dbReference type="Proteomes" id="UP000824116">
    <property type="component" value="Unassembled WGS sequence"/>
</dbReference>
<keyword evidence="2" id="KW-0328">Glycosyltransferase</keyword>
<protein>
    <recommendedName>
        <fullName evidence="12">Probable peptidoglycan glycosyltransferase FtsW</fullName>
        <ecNumber evidence="14">2.4.99.28</ecNumber>
    </recommendedName>
    <alternativeName>
        <fullName evidence="13">Cell division protein FtsW</fullName>
    </alternativeName>
    <alternativeName>
        <fullName evidence="10">Cell wall polymerase</fullName>
    </alternativeName>
    <alternativeName>
        <fullName evidence="9">Peptidoglycan polymerase</fullName>
    </alternativeName>
</protein>
<dbReference type="PANTHER" id="PTHR30474">
    <property type="entry name" value="CELL CYCLE PROTEIN"/>
    <property type="match status" value="1"/>
</dbReference>
<evidence type="ECO:0000256" key="5">
    <source>
        <dbReference type="ARBA" id="ARBA00022960"/>
    </source>
</evidence>
<comment type="caution">
    <text evidence="18">The sequence shown here is derived from an EMBL/GenBank/DDBJ whole genome shotgun (WGS) entry which is preliminary data.</text>
</comment>
<feature type="transmembrane region" description="Helical" evidence="17">
    <location>
        <begin position="172"/>
        <end position="195"/>
    </location>
</feature>
<feature type="transmembrane region" description="Helical" evidence="17">
    <location>
        <begin position="371"/>
        <end position="390"/>
    </location>
</feature>
<keyword evidence="4 17" id="KW-0812">Transmembrane</keyword>
<dbReference type="EC" id="2.4.99.28" evidence="14"/>
<dbReference type="EMBL" id="DXAY01000191">
    <property type="protein sequence ID" value="HIZ75227.1"/>
    <property type="molecule type" value="Genomic_DNA"/>
</dbReference>
<evidence type="ECO:0000256" key="15">
    <source>
        <dbReference type="ARBA" id="ARBA00049902"/>
    </source>
</evidence>
<dbReference type="GO" id="GO:0005886">
    <property type="term" value="C:plasma membrane"/>
    <property type="evidence" value="ECO:0007669"/>
    <property type="project" value="TreeGrafter"/>
</dbReference>
<comment type="subcellular location">
    <subcellularLocation>
        <location evidence="1">Membrane</location>
        <topology evidence="1">Multi-pass membrane protein</topology>
    </subcellularLocation>
</comment>
<feature type="transmembrane region" description="Helical" evidence="17">
    <location>
        <begin position="410"/>
        <end position="428"/>
    </location>
</feature>
<dbReference type="GO" id="GO:0015648">
    <property type="term" value="F:lipid-linked peptidoglycan transporter activity"/>
    <property type="evidence" value="ECO:0007669"/>
    <property type="project" value="TreeGrafter"/>
</dbReference>
<evidence type="ECO:0000256" key="2">
    <source>
        <dbReference type="ARBA" id="ARBA00022676"/>
    </source>
</evidence>
<evidence type="ECO:0000256" key="12">
    <source>
        <dbReference type="ARBA" id="ARBA00041185"/>
    </source>
</evidence>
<feature type="transmembrane region" description="Helical" evidence="17">
    <location>
        <begin position="202"/>
        <end position="220"/>
    </location>
</feature>
<evidence type="ECO:0000256" key="13">
    <source>
        <dbReference type="ARBA" id="ARBA00041418"/>
    </source>
</evidence>
<dbReference type="NCBIfam" id="NF038403">
    <property type="entry name" value="perm_prefix_1"/>
    <property type="match status" value="1"/>
</dbReference>
<keyword evidence="6" id="KW-0573">Peptidoglycan synthesis</keyword>
<evidence type="ECO:0000256" key="16">
    <source>
        <dbReference type="ARBA" id="ARBA00049966"/>
    </source>
</evidence>
<dbReference type="AlphaFoldDB" id="A0A9D2GA75"/>
<dbReference type="PANTHER" id="PTHR30474:SF2">
    <property type="entry name" value="PEPTIDOGLYCAN GLYCOSYLTRANSFERASE FTSW-RELATED"/>
    <property type="match status" value="1"/>
</dbReference>
<evidence type="ECO:0000256" key="10">
    <source>
        <dbReference type="ARBA" id="ARBA00033270"/>
    </source>
</evidence>
<evidence type="ECO:0000256" key="3">
    <source>
        <dbReference type="ARBA" id="ARBA00022679"/>
    </source>
</evidence>
<dbReference type="InterPro" id="IPR001182">
    <property type="entry name" value="FtsW/RodA"/>
</dbReference>
<feature type="transmembrane region" description="Helical" evidence="17">
    <location>
        <begin position="337"/>
        <end position="359"/>
    </location>
</feature>
<dbReference type="GO" id="GO:0009252">
    <property type="term" value="P:peptidoglycan biosynthetic process"/>
    <property type="evidence" value="ECO:0007669"/>
    <property type="project" value="UniProtKB-KW"/>
</dbReference>
<keyword evidence="3" id="KW-0808">Transferase</keyword>
<dbReference type="Pfam" id="PF01098">
    <property type="entry name" value="FTSW_RODA_SPOVE"/>
    <property type="match status" value="1"/>
</dbReference>
<gene>
    <name evidence="18" type="ORF">H9723_08325</name>
</gene>
<dbReference type="GO" id="GO:0051301">
    <property type="term" value="P:cell division"/>
    <property type="evidence" value="ECO:0007669"/>
    <property type="project" value="InterPro"/>
</dbReference>
<reference evidence="18" key="1">
    <citation type="journal article" date="2021" name="PeerJ">
        <title>Extensive microbial diversity within the chicken gut microbiome revealed by metagenomics and culture.</title>
        <authorList>
            <person name="Gilroy R."/>
            <person name="Ravi A."/>
            <person name="Getino M."/>
            <person name="Pursley I."/>
            <person name="Horton D.L."/>
            <person name="Alikhan N.F."/>
            <person name="Baker D."/>
            <person name="Gharbi K."/>
            <person name="Hall N."/>
            <person name="Watson M."/>
            <person name="Adriaenssens E.M."/>
            <person name="Foster-Nyarko E."/>
            <person name="Jarju S."/>
            <person name="Secka A."/>
            <person name="Antonio M."/>
            <person name="Oren A."/>
            <person name="Chaudhuri R.R."/>
            <person name="La Ragione R."/>
            <person name="Hildebrand F."/>
            <person name="Pallen M.J."/>
        </authorList>
    </citation>
    <scope>NUCLEOTIDE SEQUENCE</scope>
    <source>
        <strain evidence="18">CHK196-3914</strain>
    </source>
</reference>
<proteinExistence type="inferred from homology"/>
<dbReference type="GO" id="GO:0008955">
    <property type="term" value="F:peptidoglycan glycosyltransferase activity"/>
    <property type="evidence" value="ECO:0007669"/>
    <property type="project" value="UniProtKB-EC"/>
</dbReference>
<name>A0A9D2GA75_9FIRM</name>
<evidence type="ECO:0000256" key="17">
    <source>
        <dbReference type="SAM" id="Phobius"/>
    </source>
</evidence>
<evidence type="ECO:0000256" key="7">
    <source>
        <dbReference type="ARBA" id="ARBA00022989"/>
    </source>
</evidence>
<reference evidence="18" key="2">
    <citation type="submission" date="2021-04" db="EMBL/GenBank/DDBJ databases">
        <authorList>
            <person name="Gilroy R."/>
        </authorList>
    </citation>
    <scope>NUCLEOTIDE SEQUENCE</scope>
    <source>
        <strain evidence="18">CHK196-3914</strain>
    </source>
</reference>
<evidence type="ECO:0000256" key="1">
    <source>
        <dbReference type="ARBA" id="ARBA00004141"/>
    </source>
</evidence>
<feature type="transmembrane region" description="Helical" evidence="17">
    <location>
        <begin position="142"/>
        <end position="160"/>
    </location>
</feature>
<keyword evidence="5" id="KW-0133">Cell shape</keyword>
<evidence type="ECO:0000256" key="9">
    <source>
        <dbReference type="ARBA" id="ARBA00032370"/>
    </source>
</evidence>
<evidence type="ECO:0000256" key="6">
    <source>
        <dbReference type="ARBA" id="ARBA00022984"/>
    </source>
</evidence>
<dbReference type="InterPro" id="IPR047928">
    <property type="entry name" value="Perm_prefix_1"/>
</dbReference>
<dbReference type="GO" id="GO:0032153">
    <property type="term" value="C:cell division site"/>
    <property type="evidence" value="ECO:0007669"/>
    <property type="project" value="TreeGrafter"/>
</dbReference>
<dbReference type="GO" id="GO:0008360">
    <property type="term" value="P:regulation of cell shape"/>
    <property type="evidence" value="ECO:0007669"/>
    <property type="project" value="UniProtKB-KW"/>
</dbReference>
<comment type="similarity">
    <text evidence="11">Belongs to the SEDS family. FtsW subfamily.</text>
</comment>
<evidence type="ECO:0000256" key="8">
    <source>
        <dbReference type="ARBA" id="ARBA00023136"/>
    </source>
</evidence>
<comment type="catalytic activity">
    <reaction evidence="15">
        <text>[GlcNAc-(1-&gt;4)-Mur2Ac(oyl-L-Ala-gamma-D-Glu-L-Lys-D-Ala-D-Ala)](n)-di-trans,octa-cis-undecaprenyl diphosphate + beta-D-GlcNAc-(1-&gt;4)-Mur2Ac(oyl-L-Ala-gamma-D-Glu-L-Lys-D-Ala-D-Ala)-di-trans,octa-cis-undecaprenyl diphosphate = [GlcNAc-(1-&gt;4)-Mur2Ac(oyl-L-Ala-gamma-D-Glu-L-Lys-D-Ala-D-Ala)](n+1)-di-trans,octa-cis-undecaprenyl diphosphate + di-trans,octa-cis-undecaprenyl diphosphate + H(+)</text>
        <dbReference type="Rhea" id="RHEA:23708"/>
        <dbReference type="Rhea" id="RHEA-COMP:9602"/>
        <dbReference type="Rhea" id="RHEA-COMP:9603"/>
        <dbReference type="ChEBI" id="CHEBI:15378"/>
        <dbReference type="ChEBI" id="CHEBI:58405"/>
        <dbReference type="ChEBI" id="CHEBI:60033"/>
        <dbReference type="ChEBI" id="CHEBI:78435"/>
        <dbReference type="EC" id="2.4.99.28"/>
    </reaction>
</comment>
<evidence type="ECO:0000256" key="14">
    <source>
        <dbReference type="ARBA" id="ARBA00044770"/>
    </source>
</evidence>
<evidence type="ECO:0000313" key="19">
    <source>
        <dbReference type="Proteomes" id="UP000824116"/>
    </source>
</evidence>